<evidence type="ECO:0000256" key="1">
    <source>
        <dbReference type="ARBA" id="ARBA00004196"/>
    </source>
</evidence>
<evidence type="ECO:0000259" key="6">
    <source>
        <dbReference type="PROSITE" id="PS50983"/>
    </source>
</evidence>
<dbReference type="PROSITE" id="PS50983">
    <property type="entry name" value="FE_B12_PBP"/>
    <property type="match status" value="1"/>
</dbReference>
<feature type="domain" description="Fe/B12 periplasmic-binding" evidence="6">
    <location>
        <begin position="57"/>
        <end position="323"/>
    </location>
</feature>
<dbReference type="Proteomes" id="UP000185469">
    <property type="component" value="Chromosome"/>
</dbReference>
<dbReference type="OrthoDB" id="1846031at2"/>
<evidence type="ECO:0000256" key="3">
    <source>
        <dbReference type="ARBA" id="ARBA00022448"/>
    </source>
</evidence>
<dbReference type="PANTHER" id="PTHR30532:SF24">
    <property type="entry name" value="FERRIC ENTEROBACTIN-BINDING PERIPLASMIC PROTEIN FEPB"/>
    <property type="match status" value="1"/>
</dbReference>
<gene>
    <name evidence="7" type="ORF">CSPHI_01645</name>
</gene>
<dbReference type="EMBL" id="CP009248">
    <property type="protein sequence ID" value="APT89999.1"/>
    <property type="molecule type" value="Genomic_DNA"/>
</dbReference>
<proteinExistence type="inferred from homology"/>
<keyword evidence="3" id="KW-0813">Transport</keyword>
<feature type="chain" id="PRO_5039186244" description="Fe/B12 periplasmic-binding domain-containing protein" evidence="5">
    <location>
        <begin position="29"/>
        <end position="325"/>
    </location>
</feature>
<dbReference type="InterPro" id="IPR051313">
    <property type="entry name" value="Bact_iron-sidero_bind"/>
</dbReference>
<dbReference type="RefSeq" id="WP_075691203.1">
    <property type="nucleotide sequence ID" value="NZ_CP009248.1"/>
</dbReference>
<keyword evidence="8" id="KW-1185">Reference proteome</keyword>
<dbReference type="GO" id="GO:1901678">
    <property type="term" value="P:iron coordination entity transport"/>
    <property type="evidence" value="ECO:0007669"/>
    <property type="project" value="UniProtKB-ARBA"/>
</dbReference>
<sequence>MTGSRHIRRFSTALLMMIAALLALPACSVVDNVTGGGGEEITVTHAWGTDQYPYKPKKVVAIGTGVDNLLALGITPDAVVTRPDDESAEWKKDKLADVPRIDSADVTAVPVEEIADLEPDIIVGDSYRVSQPIYDMMKPIAPVLGGMGVDGEGLGWKPQLVALGRIFGEERKAMEIIEADTAAFEEVQRRLPGLADKTALVAQHRGGQFYAIADPANPSNDFFADLGMGLPRKFAEGELEATLGRVAISPENIEDLTADLLVLFAADGMDAVRKVPGYDELPEVARGTAVEHNEPISAALNVPSPLNRRWALEKLTPVLEKVANT</sequence>
<feature type="signal peptide" evidence="5">
    <location>
        <begin position="1"/>
        <end position="28"/>
    </location>
</feature>
<evidence type="ECO:0000256" key="2">
    <source>
        <dbReference type="ARBA" id="ARBA00008814"/>
    </source>
</evidence>
<dbReference type="Pfam" id="PF01497">
    <property type="entry name" value="Peripla_BP_2"/>
    <property type="match status" value="1"/>
</dbReference>
<protein>
    <recommendedName>
        <fullName evidence="6">Fe/B12 periplasmic-binding domain-containing protein</fullName>
    </recommendedName>
</protein>
<evidence type="ECO:0000256" key="4">
    <source>
        <dbReference type="ARBA" id="ARBA00022729"/>
    </source>
</evidence>
<reference evidence="7 8" key="1">
    <citation type="submission" date="2014-08" db="EMBL/GenBank/DDBJ databases">
        <title>Complete genome sequence of Corynebacterium sphenisci CECT 5990(T) (=DSM 44792(T)), isolated from healthy wild penguins.</title>
        <authorList>
            <person name="Ruckert C."/>
            <person name="Albersmeier A."/>
            <person name="Winkler A."/>
            <person name="Kalinowski J."/>
        </authorList>
    </citation>
    <scope>NUCLEOTIDE SEQUENCE [LARGE SCALE GENOMIC DNA]</scope>
    <source>
        <strain evidence="7 8">DSM 44792</strain>
    </source>
</reference>
<dbReference type="STRING" id="1437874.CSPHI_01645"/>
<dbReference type="SUPFAM" id="SSF53807">
    <property type="entry name" value="Helical backbone' metal receptor"/>
    <property type="match status" value="1"/>
</dbReference>
<evidence type="ECO:0000313" key="8">
    <source>
        <dbReference type="Proteomes" id="UP000185469"/>
    </source>
</evidence>
<dbReference type="Gene3D" id="3.40.50.1980">
    <property type="entry name" value="Nitrogenase molybdenum iron protein domain"/>
    <property type="match status" value="2"/>
</dbReference>
<keyword evidence="4 5" id="KW-0732">Signal</keyword>
<evidence type="ECO:0000313" key="7">
    <source>
        <dbReference type="EMBL" id="APT89999.1"/>
    </source>
</evidence>
<comment type="subcellular location">
    <subcellularLocation>
        <location evidence="1">Cell envelope</location>
    </subcellularLocation>
</comment>
<comment type="similarity">
    <text evidence="2">Belongs to the bacterial solute-binding protein 8 family.</text>
</comment>
<dbReference type="InterPro" id="IPR002491">
    <property type="entry name" value="ABC_transptr_periplasmic_BD"/>
</dbReference>
<dbReference type="KEGG" id="csph:CSPHI_01645"/>
<dbReference type="PANTHER" id="PTHR30532">
    <property type="entry name" value="IRON III DICITRATE-BINDING PERIPLASMIC PROTEIN"/>
    <property type="match status" value="1"/>
</dbReference>
<evidence type="ECO:0000256" key="5">
    <source>
        <dbReference type="SAM" id="SignalP"/>
    </source>
</evidence>
<dbReference type="GO" id="GO:0030288">
    <property type="term" value="C:outer membrane-bounded periplasmic space"/>
    <property type="evidence" value="ECO:0007669"/>
    <property type="project" value="TreeGrafter"/>
</dbReference>
<accession>A0A1L7CVV4</accession>
<dbReference type="AlphaFoldDB" id="A0A1L7CVV4"/>
<organism evidence="7 8">
    <name type="scientific">Corynebacterium sphenisci DSM 44792</name>
    <dbReference type="NCBI Taxonomy" id="1437874"/>
    <lineage>
        <taxon>Bacteria</taxon>
        <taxon>Bacillati</taxon>
        <taxon>Actinomycetota</taxon>
        <taxon>Actinomycetes</taxon>
        <taxon>Mycobacteriales</taxon>
        <taxon>Corynebacteriaceae</taxon>
        <taxon>Corynebacterium</taxon>
    </lineage>
</organism>
<name>A0A1L7CVV4_9CORY</name>